<dbReference type="Proteomes" id="UP000186736">
    <property type="component" value="Unassembled WGS sequence"/>
</dbReference>
<dbReference type="RefSeq" id="WP_075802351.1">
    <property type="nucleotide sequence ID" value="NZ_MKZO01000011.1"/>
</dbReference>
<evidence type="ECO:0000313" key="2">
    <source>
        <dbReference type="Proteomes" id="UP000186736"/>
    </source>
</evidence>
<evidence type="ECO:0000313" key="1">
    <source>
        <dbReference type="EMBL" id="OLS63741.1"/>
    </source>
</evidence>
<dbReference type="InterPro" id="IPR019289">
    <property type="entry name" value="Phage_tail_E/E"/>
</dbReference>
<dbReference type="OrthoDB" id="6902569at2"/>
<dbReference type="Pfam" id="PF10109">
    <property type="entry name" value="Phage_TAC_7"/>
    <property type="match status" value="1"/>
</dbReference>
<protein>
    <recommendedName>
        <fullName evidence="3">Phage tail assembly protein</fullName>
    </recommendedName>
</protein>
<organism evidence="1 2">
    <name type="scientific">Pseudomonas putida</name>
    <name type="common">Arthrobacter siderocapsulatus</name>
    <dbReference type="NCBI Taxonomy" id="303"/>
    <lineage>
        <taxon>Bacteria</taxon>
        <taxon>Pseudomonadati</taxon>
        <taxon>Pseudomonadota</taxon>
        <taxon>Gammaproteobacteria</taxon>
        <taxon>Pseudomonadales</taxon>
        <taxon>Pseudomonadaceae</taxon>
        <taxon>Pseudomonas</taxon>
    </lineage>
</organism>
<proteinExistence type="predicted"/>
<gene>
    <name evidence="1" type="ORF">PSEMO_13080</name>
</gene>
<accession>A0A1Q9R8S9</accession>
<evidence type="ECO:0008006" key="3">
    <source>
        <dbReference type="Google" id="ProtNLM"/>
    </source>
</evidence>
<name>A0A1Q9R8S9_PSEPU</name>
<comment type="caution">
    <text evidence="1">The sequence shown here is derived from an EMBL/GenBank/DDBJ whole genome shotgun (WGS) entry which is preliminary data.</text>
</comment>
<dbReference type="AlphaFoldDB" id="A0A1Q9R8S9"/>
<sequence length="113" mass="11916">MADQFSIPLKFPFNTAAGTRVESLPIKRLKRKDLAAAHNFSPKDEAAQEDFLFAKMTGLTVEDLGELDIADSRVVTDVFREMAGGGDIAVVLGRGAAPGAQDAAIGNPQADNG</sequence>
<dbReference type="EMBL" id="MKZO01000011">
    <property type="protein sequence ID" value="OLS63741.1"/>
    <property type="molecule type" value="Genomic_DNA"/>
</dbReference>
<reference evidence="1 2" key="1">
    <citation type="submission" date="2016-10" db="EMBL/GenBank/DDBJ databases">
        <title>Genome Sequence of Pseudomonas putida GM4FR.</title>
        <authorList>
            <person name="Poehlein A."/>
            <person name="Wemheuer F."/>
            <person name="Hollensteiner J."/>
            <person name="Wemheuer B."/>
        </authorList>
    </citation>
    <scope>NUCLEOTIDE SEQUENCE [LARGE SCALE GENOMIC DNA]</scope>
    <source>
        <strain evidence="1 2">GM4FR</strain>
    </source>
</reference>